<sequence length="281" mass="31448">MFSEYAYKSSLFNGLRRRLPPPCKIEDLPDIDFVAISHNHYDHCDIDTLVQICEMSNSKSDRTSPLRFLVPLGVKKTLVSGGIPECQVIEMDWWESIAYRLPSTPDTRIVIACTPCQHNSGGLLDYNKSLWSSWVVQIRTVEDETISSIYFAGDTGYRTGMGPCRELHRKIGQKYGPFDVAMIPIWRGASLSLLGQLGYQLADDTHLAVTHASPEDAVQLARDLRARHSLAMHFATWAGSDHEANEPLLRLARARSGDWWEEGGFGALNVGQTATIPIERT</sequence>
<dbReference type="InterPro" id="IPR024884">
    <property type="entry name" value="NAPE-PLD"/>
</dbReference>
<name>A0A0C3JF33_PISTI</name>
<dbReference type="Pfam" id="PF12706">
    <property type="entry name" value="Lactamase_B_2"/>
    <property type="match status" value="1"/>
</dbReference>
<dbReference type="GO" id="GO:0005737">
    <property type="term" value="C:cytoplasm"/>
    <property type="evidence" value="ECO:0007669"/>
    <property type="project" value="TreeGrafter"/>
</dbReference>
<proteinExistence type="predicted"/>
<dbReference type="Gene3D" id="3.60.15.10">
    <property type="entry name" value="Ribonuclease Z/Hydroxyacylglutathione hydrolase-like"/>
    <property type="match status" value="1"/>
</dbReference>
<dbReference type="PANTHER" id="PTHR15032:SF4">
    <property type="entry name" value="N-ACYL-PHOSPHATIDYLETHANOLAMINE-HYDROLYZING PHOSPHOLIPASE D"/>
    <property type="match status" value="1"/>
</dbReference>
<evidence type="ECO:0000313" key="4">
    <source>
        <dbReference type="Proteomes" id="UP000054217"/>
    </source>
</evidence>
<dbReference type="STRING" id="870435.A0A0C3JF33"/>
<dbReference type="PANTHER" id="PTHR15032">
    <property type="entry name" value="N-ACYL-PHOSPHATIDYLETHANOLAMINE-HYDROLYZING PHOSPHOLIPASE D"/>
    <property type="match status" value="1"/>
</dbReference>
<feature type="domain" description="Metallo-beta-lactamase" evidence="2">
    <location>
        <begin position="16"/>
        <end position="234"/>
    </location>
</feature>
<dbReference type="AlphaFoldDB" id="A0A0C3JF33"/>
<evidence type="ECO:0000313" key="3">
    <source>
        <dbReference type="EMBL" id="KIN96216.1"/>
    </source>
</evidence>
<protein>
    <recommendedName>
        <fullName evidence="2">Metallo-beta-lactamase domain-containing protein</fullName>
    </recommendedName>
</protein>
<organism evidence="3 4">
    <name type="scientific">Pisolithus tinctorius Marx 270</name>
    <dbReference type="NCBI Taxonomy" id="870435"/>
    <lineage>
        <taxon>Eukaryota</taxon>
        <taxon>Fungi</taxon>
        <taxon>Dikarya</taxon>
        <taxon>Basidiomycota</taxon>
        <taxon>Agaricomycotina</taxon>
        <taxon>Agaricomycetes</taxon>
        <taxon>Agaricomycetidae</taxon>
        <taxon>Boletales</taxon>
        <taxon>Sclerodermatineae</taxon>
        <taxon>Pisolithaceae</taxon>
        <taxon>Pisolithus</taxon>
    </lineage>
</organism>
<evidence type="ECO:0000256" key="1">
    <source>
        <dbReference type="PIRSR" id="PIRSR038896-50"/>
    </source>
</evidence>
<dbReference type="GO" id="GO:0070290">
    <property type="term" value="F:N-acylphosphatidylethanolamine-specific phospholipase D activity"/>
    <property type="evidence" value="ECO:0007669"/>
    <property type="project" value="InterPro"/>
</dbReference>
<reference evidence="3 4" key="1">
    <citation type="submission" date="2014-04" db="EMBL/GenBank/DDBJ databases">
        <authorList>
            <consortium name="DOE Joint Genome Institute"/>
            <person name="Kuo A."/>
            <person name="Kohler A."/>
            <person name="Costa M.D."/>
            <person name="Nagy L.G."/>
            <person name="Floudas D."/>
            <person name="Copeland A."/>
            <person name="Barry K.W."/>
            <person name="Cichocki N."/>
            <person name="Veneault-Fourrey C."/>
            <person name="LaButti K."/>
            <person name="Lindquist E.A."/>
            <person name="Lipzen A."/>
            <person name="Lundell T."/>
            <person name="Morin E."/>
            <person name="Murat C."/>
            <person name="Sun H."/>
            <person name="Tunlid A."/>
            <person name="Henrissat B."/>
            <person name="Grigoriev I.V."/>
            <person name="Hibbett D.S."/>
            <person name="Martin F."/>
            <person name="Nordberg H.P."/>
            <person name="Cantor M.N."/>
            <person name="Hua S.X."/>
        </authorList>
    </citation>
    <scope>NUCLEOTIDE SEQUENCE [LARGE SCALE GENOMIC DNA]</scope>
    <source>
        <strain evidence="3 4">Marx 270</strain>
    </source>
</reference>
<dbReference type="Proteomes" id="UP000054217">
    <property type="component" value="Unassembled WGS sequence"/>
</dbReference>
<feature type="binding site" evidence="1">
    <location>
        <position position="211"/>
    </location>
    <ligand>
        <name>an N-acyl-1,2-diacyl-sn-glycero-3-phosphoethanolamine</name>
        <dbReference type="ChEBI" id="CHEBI:62537"/>
    </ligand>
</feature>
<dbReference type="HOGENOM" id="CLU_020884_2_0_1"/>
<dbReference type="OrthoDB" id="332863at2759"/>
<accession>A0A0C3JF33</accession>
<feature type="binding site" evidence="1">
    <location>
        <position position="41"/>
    </location>
    <ligand>
        <name>an N-acyl-1,2-diacyl-sn-glycero-3-phosphoethanolamine</name>
        <dbReference type="ChEBI" id="CHEBI:62537"/>
    </ligand>
</feature>
<dbReference type="InterPro" id="IPR001279">
    <property type="entry name" value="Metallo-B-lactamas"/>
</dbReference>
<dbReference type="InterPro" id="IPR036866">
    <property type="entry name" value="RibonucZ/Hydroxyglut_hydro"/>
</dbReference>
<dbReference type="GO" id="GO:0070291">
    <property type="term" value="P:N-acylethanolamine metabolic process"/>
    <property type="evidence" value="ECO:0007669"/>
    <property type="project" value="TreeGrafter"/>
</dbReference>
<dbReference type="InParanoid" id="A0A0C3JF33"/>
<dbReference type="GO" id="GO:0070292">
    <property type="term" value="P:N-acylphosphatidylethanolamine metabolic process"/>
    <property type="evidence" value="ECO:0007669"/>
    <property type="project" value="TreeGrafter"/>
</dbReference>
<dbReference type="EMBL" id="KN832051">
    <property type="protein sequence ID" value="KIN96216.1"/>
    <property type="molecule type" value="Genomic_DNA"/>
</dbReference>
<dbReference type="SUPFAM" id="SSF56281">
    <property type="entry name" value="Metallo-hydrolase/oxidoreductase"/>
    <property type="match status" value="1"/>
</dbReference>
<dbReference type="PIRSF" id="PIRSF038896">
    <property type="entry name" value="NAPE-PLD"/>
    <property type="match status" value="1"/>
</dbReference>
<gene>
    <name evidence="3" type="ORF">M404DRAFT_932678</name>
</gene>
<dbReference type="GO" id="GO:0008270">
    <property type="term" value="F:zinc ion binding"/>
    <property type="evidence" value="ECO:0007669"/>
    <property type="project" value="InterPro"/>
</dbReference>
<evidence type="ECO:0000259" key="2">
    <source>
        <dbReference type="Pfam" id="PF12706"/>
    </source>
</evidence>
<reference evidence="4" key="2">
    <citation type="submission" date="2015-01" db="EMBL/GenBank/DDBJ databases">
        <title>Evolutionary Origins and Diversification of the Mycorrhizal Mutualists.</title>
        <authorList>
            <consortium name="DOE Joint Genome Institute"/>
            <consortium name="Mycorrhizal Genomics Consortium"/>
            <person name="Kohler A."/>
            <person name="Kuo A."/>
            <person name="Nagy L.G."/>
            <person name="Floudas D."/>
            <person name="Copeland A."/>
            <person name="Barry K.W."/>
            <person name="Cichocki N."/>
            <person name="Veneault-Fourrey C."/>
            <person name="LaButti K."/>
            <person name="Lindquist E.A."/>
            <person name="Lipzen A."/>
            <person name="Lundell T."/>
            <person name="Morin E."/>
            <person name="Murat C."/>
            <person name="Riley R."/>
            <person name="Ohm R."/>
            <person name="Sun H."/>
            <person name="Tunlid A."/>
            <person name="Henrissat B."/>
            <person name="Grigoriev I.V."/>
            <person name="Hibbett D.S."/>
            <person name="Martin F."/>
        </authorList>
    </citation>
    <scope>NUCLEOTIDE SEQUENCE [LARGE SCALE GENOMIC DNA]</scope>
    <source>
        <strain evidence="4">Marx 270</strain>
    </source>
</reference>
<keyword evidence="4" id="KW-1185">Reference proteome</keyword>